<evidence type="ECO:0000313" key="3">
    <source>
        <dbReference type="Proteomes" id="UP001220377"/>
    </source>
</evidence>
<dbReference type="InterPro" id="IPR018647">
    <property type="entry name" value="SLFN_3-like_DNA/RNA_helicase"/>
</dbReference>
<dbReference type="InterPro" id="IPR027417">
    <property type="entry name" value="P-loop_NTPase"/>
</dbReference>
<keyword evidence="3" id="KW-1185">Reference proteome</keyword>
<name>A0ABY7WNB5_9LACO</name>
<proteinExistence type="predicted"/>
<reference evidence="2 3" key="1">
    <citation type="submission" date="2023-02" db="EMBL/GenBank/DDBJ databases">
        <title>Genome sequence of Lacticaseibacillus sp. KACC 23028.</title>
        <authorList>
            <person name="Kim S."/>
            <person name="Heo J."/>
            <person name="Kwon S.-W."/>
        </authorList>
    </citation>
    <scope>NUCLEOTIDE SEQUENCE [LARGE SCALE GENOMIC DNA]</scope>
    <source>
        <strain evidence="2 3">KACC 23028</strain>
    </source>
</reference>
<protein>
    <submittedName>
        <fullName evidence="2">DUF2075 domain-containing protein</fullName>
    </submittedName>
</protein>
<dbReference type="Pfam" id="PF09848">
    <property type="entry name" value="SLFN-g3_helicase"/>
    <property type="match status" value="1"/>
</dbReference>
<evidence type="ECO:0000313" key="2">
    <source>
        <dbReference type="EMBL" id="WDF81707.1"/>
    </source>
</evidence>
<dbReference type="Proteomes" id="UP001220377">
    <property type="component" value="Chromosome"/>
</dbReference>
<sequence>MADLTPIVQKVSYSENGLDQLKLVSDERRKNLLLDYPTVYLITAEGTGKNALMLYVGETNDIQHRTLQHLDTDPRNHEEWQEISAGKNGELVVIGHPHFNKSMTLDIENQFMLYLSGSETTYRLMNLRTNAQGMYYPKSEKNHIFSQIWRKLHRMNSDVFPVEREIQDSALFKASPFHTLTPDQRNASDWILGRIEQALKDNQMGQLIVVTGEAGSGKTVLLSSLFYQLMTTINHEGQPQDFVQKDDRLDARLMVNHDQQVRVYQQIMAKLGLYSKSGDQVGKPTHYIQSVTTDKPFDVVLVDEAHLLYTQGKQSYKGKNQLDDLLKRSRVVIAVLDPHQMLATNGYRSPEQFKALTDRAAKAHNLIPLKNQLRMQADDDTLQWLNDFIFAHKINQLPRQDSKGYDLRIFTNPAQMARAIQRKAKDEEHGLSRILATFDWQYVNNKHPDDDPEKLWEVRIGSWSMPWNLQLPADSKRQARRNSALAWAEQPQTVDEVGSTFTIQGLDLNYAGVILGPSVGYENGRVVSRPENSANHNATQKRSFDDKKISVALTLLQNEVNVLMTRGVHGLYIYAVDPQLRQALLAAQQSPLQNVAEKPEKYE</sequence>
<evidence type="ECO:0000259" key="1">
    <source>
        <dbReference type="PROSITE" id="PS50164"/>
    </source>
</evidence>
<feature type="domain" description="GIY-YIG" evidence="1">
    <location>
        <begin position="35"/>
        <end position="124"/>
    </location>
</feature>
<dbReference type="InterPro" id="IPR003593">
    <property type="entry name" value="AAA+_ATPase"/>
</dbReference>
<dbReference type="SMART" id="SM00382">
    <property type="entry name" value="AAA"/>
    <property type="match status" value="1"/>
</dbReference>
<dbReference type="PROSITE" id="PS50164">
    <property type="entry name" value="GIY_YIG"/>
    <property type="match status" value="1"/>
</dbReference>
<dbReference type="CDD" id="cd10439">
    <property type="entry name" value="GIY-YIG_COG3410"/>
    <property type="match status" value="1"/>
</dbReference>
<dbReference type="RefSeq" id="WP_274258669.1">
    <property type="nucleotide sequence ID" value="NZ_CP117884.1"/>
</dbReference>
<dbReference type="SUPFAM" id="SSF52540">
    <property type="entry name" value="P-loop containing nucleoside triphosphate hydrolases"/>
    <property type="match status" value="1"/>
</dbReference>
<accession>A0ABY7WNB5</accession>
<dbReference type="EMBL" id="CP117884">
    <property type="protein sequence ID" value="WDF81707.1"/>
    <property type="molecule type" value="Genomic_DNA"/>
</dbReference>
<dbReference type="InterPro" id="IPR000305">
    <property type="entry name" value="GIY-YIG_endonuc"/>
</dbReference>
<dbReference type="Gene3D" id="3.40.50.300">
    <property type="entry name" value="P-loop containing nucleotide triphosphate hydrolases"/>
    <property type="match status" value="1"/>
</dbReference>
<gene>
    <name evidence="2" type="ORF">PQ472_07160</name>
</gene>
<organism evidence="2 3">
    <name type="scientific">Lacticaseibacillus pabuli</name>
    <dbReference type="NCBI Taxonomy" id="3025672"/>
    <lineage>
        <taxon>Bacteria</taxon>
        <taxon>Bacillati</taxon>
        <taxon>Bacillota</taxon>
        <taxon>Bacilli</taxon>
        <taxon>Lactobacillales</taxon>
        <taxon>Lactobacillaceae</taxon>
        <taxon>Lacticaseibacillus</taxon>
    </lineage>
</organism>